<sequence>MVASPPSNEFQSTLSVRRATDYLTFSGFVDEFQSTLSVRRATIALYASPRDW</sequence>
<name>A7A8Z6_BIFAD</name>
<dbReference type="HOGENOM" id="CLU_214222_0_0_11"/>
<dbReference type="AlphaFoldDB" id="A7A8Z6"/>
<organism evidence="1 2">
    <name type="scientific">Bifidobacterium adolescentis L2-32</name>
    <dbReference type="NCBI Taxonomy" id="411481"/>
    <lineage>
        <taxon>Bacteria</taxon>
        <taxon>Bacillati</taxon>
        <taxon>Actinomycetota</taxon>
        <taxon>Actinomycetes</taxon>
        <taxon>Bifidobacteriales</taxon>
        <taxon>Bifidobacteriaceae</taxon>
        <taxon>Bifidobacterium</taxon>
    </lineage>
</organism>
<reference evidence="1 2" key="2">
    <citation type="submission" date="2007-05" db="EMBL/GenBank/DDBJ databases">
        <title>Draft genome sequence of Bifidobacterium adolescentis (L2-32).</title>
        <authorList>
            <person name="Sudarsanam P."/>
            <person name="Ley R."/>
            <person name="Guruge J."/>
            <person name="Turnbaugh P.J."/>
            <person name="Mahowald M."/>
            <person name="Liep D."/>
            <person name="Gordon J."/>
        </authorList>
    </citation>
    <scope>NUCLEOTIDE SEQUENCE [LARGE SCALE GENOMIC DNA]</scope>
    <source>
        <strain evidence="1 2">L2-32</strain>
    </source>
</reference>
<comment type="caution">
    <text evidence="1">The sequence shown here is derived from an EMBL/GenBank/DDBJ whole genome shotgun (WGS) entry which is preliminary data.</text>
</comment>
<proteinExistence type="predicted"/>
<dbReference type="EMBL" id="AAXD02000074">
    <property type="protein sequence ID" value="EDN82211.1"/>
    <property type="molecule type" value="Genomic_DNA"/>
</dbReference>
<reference evidence="1 2" key="1">
    <citation type="submission" date="2007-04" db="EMBL/GenBank/DDBJ databases">
        <authorList>
            <person name="Fulton L."/>
            <person name="Clifton S."/>
            <person name="Fulton B."/>
            <person name="Xu J."/>
            <person name="Minx P."/>
            <person name="Pepin K.H."/>
            <person name="Johnson M."/>
            <person name="Thiruvilangam P."/>
            <person name="Bhonagiri V."/>
            <person name="Nash W.E."/>
            <person name="Mardis E.R."/>
            <person name="Wilson R.K."/>
        </authorList>
    </citation>
    <scope>NUCLEOTIDE SEQUENCE [LARGE SCALE GENOMIC DNA]</scope>
    <source>
        <strain evidence="1 2">L2-32</strain>
    </source>
</reference>
<evidence type="ECO:0000313" key="1">
    <source>
        <dbReference type="EMBL" id="EDN82211.1"/>
    </source>
</evidence>
<accession>A7A8Z6</accession>
<evidence type="ECO:0000313" key="2">
    <source>
        <dbReference type="Proteomes" id="UP000003773"/>
    </source>
</evidence>
<protein>
    <submittedName>
        <fullName evidence="1">Uncharacterized protein</fullName>
    </submittedName>
</protein>
<gene>
    <name evidence="1" type="ORF">BIFADO_02339</name>
</gene>
<dbReference type="Proteomes" id="UP000003773">
    <property type="component" value="Unassembled WGS sequence"/>
</dbReference>